<organism evidence="2 3">
    <name type="scientific">Marinigracilibium pacificum</name>
    <dbReference type="NCBI Taxonomy" id="2729599"/>
    <lineage>
        <taxon>Bacteria</taxon>
        <taxon>Pseudomonadati</taxon>
        <taxon>Bacteroidota</taxon>
        <taxon>Cytophagia</taxon>
        <taxon>Cytophagales</taxon>
        <taxon>Flammeovirgaceae</taxon>
        <taxon>Marinigracilibium</taxon>
    </lineage>
</organism>
<reference evidence="2 3" key="1">
    <citation type="submission" date="2020-04" db="EMBL/GenBank/DDBJ databases">
        <title>Flammeovirgaceae bacterium KN852 isolated from deep sea.</title>
        <authorList>
            <person name="Zhang D.-C."/>
        </authorList>
    </citation>
    <scope>NUCLEOTIDE SEQUENCE [LARGE SCALE GENOMIC DNA]</scope>
    <source>
        <strain evidence="2 3">KN852</strain>
    </source>
</reference>
<name>A0A848J5T3_9BACT</name>
<evidence type="ECO:0000313" key="2">
    <source>
        <dbReference type="EMBL" id="NMM49880.1"/>
    </source>
</evidence>
<proteinExistence type="predicted"/>
<dbReference type="AlphaFoldDB" id="A0A848J5T3"/>
<keyword evidence="3" id="KW-1185">Reference proteome</keyword>
<comment type="caution">
    <text evidence="2">The sequence shown here is derived from an EMBL/GenBank/DDBJ whole genome shotgun (WGS) entry which is preliminary data.</text>
</comment>
<feature type="chain" id="PRO_5032653883" description="DUF4168 domain-containing protein" evidence="1">
    <location>
        <begin position="23"/>
        <end position="168"/>
    </location>
</feature>
<evidence type="ECO:0008006" key="4">
    <source>
        <dbReference type="Google" id="ProtNLM"/>
    </source>
</evidence>
<dbReference type="RefSeq" id="WP_169683426.1">
    <property type="nucleotide sequence ID" value="NZ_JABBNU010000010.1"/>
</dbReference>
<feature type="signal peptide" evidence="1">
    <location>
        <begin position="1"/>
        <end position="22"/>
    </location>
</feature>
<accession>A0A848J5T3</accession>
<keyword evidence="1" id="KW-0732">Signal</keyword>
<evidence type="ECO:0000313" key="3">
    <source>
        <dbReference type="Proteomes" id="UP000559010"/>
    </source>
</evidence>
<dbReference type="EMBL" id="JABBNU010000010">
    <property type="protein sequence ID" value="NMM49880.1"/>
    <property type="molecule type" value="Genomic_DNA"/>
</dbReference>
<sequence>MNIRTFLSVGLLTLFFGFGAIAQDEEVTTEDLYQYALLNTTVDQMKAEISNVINEMIKNQEGIDGKRYKELAGAYGDEAKLAEVGAKDFEIQFIELLEKEKSERIDAIKEVNQILATKMMGDRGKKYKAVKAALSSDEAIKAQYATILANIENATKTEEAAEEPTASN</sequence>
<protein>
    <recommendedName>
        <fullName evidence="4">DUF4168 domain-containing protein</fullName>
    </recommendedName>
</protein>
<dbReference type="Proteomes" id="UP000559010">
    <property type="component" value="Unassembled WGS sequence"/>
</dbReference>
<evidence type="ECO:0000256" key="1">
    <source>
        <dbReference type="SAM" id="SignalP"/>
    </source>
</evidence>
<gene>
    <name evidence="2" type="ORF">HH304_15840</name>
</gene>